<dbReference type="InterPro" id="IPR027409">
    <property type="entry name" value="GroEL-like_apical_dom_sf"/>
</dbReference>
<dbReference type="Proteomes" id="UP000594638">
    <property type="component" value="Unassembled WGS sequence"/>
</dbReference>
<protein>
    <submittedName>
        <fullName evidence="1">1-phosphatidylinositol-3-phosphate 5-kinase FAB1A</fullName>
    </submittedName>
</protein>
<organism evidence="1 2">
    <name type="scientific">Olea europaea subsp. europaea</name>
    <dbReference type="NCBI Taxonomy" id="158383"/>
    <lineage>
        <taxon>Eukaryota</taxon>
        <taxon>Viridiplantae</taxon>
        <taxon>Streptophyta</taxon>
        <taxon>Embryophyta</taxon>
        <taxon>Tracheophyta</taxon>
        <taxon>Spermatophyta</taxon>
        <taxon>Magnoliopsida</taxon>
        <taxon>eudicotyledons</taxon>
        <taxon>Gunneridae</taxon>
        <taxon>Pentapetalae</taxon>
        <taxon>asterids</taxon>
        <taxon>lamiids</taxon>
        <taxon>Lamiales</taxon>
        <taxon>Oleaceae</taxon>
        <taxon>Oleeae</taxon>
        <taxon>Olea</taxon>
    </lineage>
</organism>
<sequence length="145" mass="16104">MNKAVDEHFRALITQLLHLGNLPVTEDSNEESWLNIITALPWEAARLLKPDMSIGGGMDPGGYVKVKCIASGVLIESMVVKGVVCKKNMAHRRMTSNIDKPRLLLLGGALDQRVVNHLSSVHTLLQQVLTLTLSSSFLHRLYPFY</sequence>
<dbReference type="OrthoDB" id="1726676at2759"/>
<dbReference type="SUPFAM" id="SSF52029">
    <property type="entry name" value="GroEL apical domain-like"/>
    <property type="match status" value="1"/>
</dbReference>
<dbReference type="EMBL" id="CACTIH010009060">
    <property type="protein sequence ID" value="CAA3021872.1"/>
    <property type="molecule type" value="Genomic_DNA"/>
</dbReference>
<dbReference type="GO" id="GO:0046854">
    <property type="term" value="P:phosphatidylinositol phosphate biosynthetic process"/>
    <property type="evidence" value="ECO:0007669"/>
    <property type="project" value="TreeGrafter"/>
</dbReference>
<gene>
    <name evidence="1" type="ORF">OLEA9_A005132</name>
</gene>
<comment type="caution">
    <text evidence="1">The sequence shown here is derived from an EMBL/GenBank/DDBJ whole genome shotgun (WGS) entry which is preliminary data.</text>
</comment>
<dbReference type="PANTHER" id="PTHR45748">
    <property type="entry name" value="1-PHOSPHATIDYLINOSITOL 3-PHOSPHATE 5-KINASE-RELATED"/>
    <property type="match status" value="1"/>
</dbReference>
<name>A0A8S0UUZ6_OLEEU</name>
<dbReference type="Gene3D" id="3.50.7.10">
    <property type="entry name" value="GroEL"/>
    <property type="match status" value="1"/>
</dbReference>
<dbReference type="AlphaFoldDB" id="A0A8S0UUZ6"/>
<keyword evidence="2" id="KW-1185">Reference proteome</keyword>
<evidence type="ECO:0000313" key="1">
    <source>
        <dbReference type="EMBL" id="CAA3021872.1"/>
    </source>
</evidence>
<dbReference type="PANTHER" id="PTHR45748:SF7">
    <property type="entry name" value="1-PHOSPHATIDYLINOSITOL 3-PHOSPHATE 5-KINASE-RELATED"/>
    <property type="match status" value="1"/>
</dbReference>
<evidence type="ECO:0000313" key="2">
    <source>
        <dbReference type="Proteomes" id="UP000594638"/>
    </source>
</evidence>
<dbReference type="GO" id="GO:0010008">
    <property type="term" value="C:endosome membrane"/>
    <property type="evidence" value="ECO:0007669"/>
    <property type="project" value="TreeGrafter"/>
</dbReference>
<reference evidence="1 2" key="1">
    <citation type="submission" date="2019-12" db="EMBL/GenBank/DDBJ databases">
        <authorList>
            <person name="Alioto T."/>
            <person name="Alioto T."/>
            <person name="Gomez Garrido J."/>
        </authorList>
    </citation>
    <scope>NUCLEOTIDE SEQUENCE [LARGE SCALE GENOMIC DNA]</scope>
</reference>
<accession>A0A8S0UUZ6</accession>
<dbReference type="Gramene" id="OE9A005132T1">
    <property type="protein sequence ID" value="OE9A005132C1"/>
    <property type="gene ID" value="OE9A005132"/>
</dbReference>
<proteinExistence type="predicted"/>
<dbReference type="GO" id="GO:0000285">
    <property type="term" value="F:1-phosphatidylinositol-3-phosphate 5-kinase activity"/>
    <property type="evidence" value="ECO:0007669"/>
    <property type="project" value="TreeGrafter"/>
</dbReference>